<dbReference type="Proteomes" id="UP000324897">
    <property type="component" value="Chromosome 2"/>
</dbReference>
<reference evidence="1 2" key="1">
    <citation type="journal article" date="2019" name="Sci. Rep.">
        <title>A high-quality genome of Eragrostis curvula grass provides insights into Poaceae evolution and supports new strategies to enhance forage quality.</title>
        <authorList>
            <person name="Carballo J."/>
            <person name="Santos B.A.C.M."/>
            <person name="Zappacosta D."/>
            <person name="Garbus I."/>
            <person name="Selva J.P."/>
            <person name="Gallo C.A."/>
            <person name="Diaz A."/>
            <person name="Albertini E."/>
            <person name="Caccamo M."/>
            <person name="Echenique V."/>
        </authorList>
    </citation>
    <scope>NUCLEOTIDE SEQUENCE [LARGE SCALE GENOMIC DNA]</scope>
    <source>
        <strain evidence="2">cv. Victoria</strain>
        <tissue evidence="1">Leaf</tissue>
    </source>
</reference>
<evidence type="ECO:0000313" key="1">
    <source>
        <dbReference type="EMBL" id="TVU25653.1"/>
    </source>
</evidence>
<gene>
    <name evidence="1" type="ORF">EJB05_28157</name>
</gene>
<name>A0A5J9UPJ7_9POAL</name>
<sequence length="68" mass="7833">MEQHCRIPAFGEWNYGQYDYRVDAWTPLTPCFDAVAMRMTNALPASKPDETKPHIYIKKEKPAKSACN</sequence>
<evidence type="ECO:0000313" key="2">
    <source>
        <dbReference type="Proteomes" id="UP000324897"/>
    </source>
</evidence>
<dbReference type="Gramene" id="TVU25653">
    <property type="protein sequence ID" value="TVU25653"/>
    <property type="gene ID" value="EJB05_28157"/>
</dbReference>
<dbReference type="EMBL" id="RWGY01000013">
    <property type="protein sequence ID" value="TVU25653.1"/>
    <property type="molecule type" value="Genomic_DNA"/>
</dbReference>
<organism evidence="1 2">
    <name type="scientific">Eragrostis curvula</name>
    <name type="common">weeping love grass</name>
    <dbReference type="NCBI Taxonomy" id="38414"/>
    <lineage>
        <taxon>Eukaryota</taxon>
        <taxon>Viridiplantae</taxon>
        <taxon>Streptophyta</taxon>
        <taxon>Embryophyta</taxon>
        <taxon>Tracheophyta</taxon>
        <taxon>Spermatophyta</taxon>
        <taxon>Magnoliopsida</taxon>
        <taxon>Liliopsida</taxon>
        <taxon>Poales</taxon>
        <taxon>Poaceae</taxon>
        <taxon>PACMAD clade</taxon>
        <taxon>Chloridoideae</taxon>
        <taxon>Eragrostideae</taxon>
        <taxon>Eragrostidinae</taxon>
        <taxon>Eragrostis</taxon>
    </lineage>
</organism>
<accession>A0A5J9UPJ7</accession>
<keyword evidence="2" id="KW-1185">Reference proteome</keyword>
<dbReference type="AlphaFoldDB" id="A0A5J9UPJ7"/>
<protein>
    <submittedName>
        <fullName evidence="1">Uncharacterized protein</fullName>
    </submittedName>
</protein>
<comment type="caution">
    <text evidence="1">The sequence shown here is derived from an EMBL/GenBank/DDBJ whole genome shotgun (WGS) entry which is preliminary data.</text>
</comment>
<proteinExistence type="predicted"/>